<reference evidence="3" key="2">
    <citation type="submission" date="2019-10" db="EMBL/GenBank/DDBJ databases">
        <authorList>
            <consortium name="NCBI Genome Project"/>
        </authorList>
    </citation>
    <scope>NUCLEOTIDE SEQUENCE</scope>
    <source>
        <strain evidence="3">NI907</strain>
    </source>
</reference>
<evidence type="ECO:0000313" key="3">
    <source>
        <dbReference type="RefSeq" id="XP_030986010.1"/>
    </source>
</evidence>
<reference evidence="3" key="3">
    <citation type="submission" date="2025-08" db="UniProtKB">
        <authorList>
            <consortium name="RefSeq"/>
        </authorList>
    </citation>
    <scope>IDENTIFICATION</scope>
    <source>
        <strain evidence="3">NI907</strain>
    </source>
</reference>
<evidence type="ECO:0008006" key="4">
    <source>
        <dbReference type="Google" id="ProtNLM"/>
    </source>
</evidence>
<dbReference type="OrthoDB" id="3508922at2759"/>
<feature type="signal peptide" evidence="1">
    <location>
        <begin position="1"/>
        <end position="19"/>
    </location>
</feature>
<organism evidence="2 3">
    <name type="scientific">Pyricularia grisea</name>
    <name type="common">Crabgrass-specific blast fungus</name>
    <name type="synonym">Magnaporthe grisea</name>
    <dbReference type="NCBI Taxonomy" id="148305"/>
    <lineage>
        <taxon>Eukaryota</taxon>
        <taxon>Fungi</taxon>
        <taxon>Dikarya</taxon>
        <taxon>Ascomycota</taxon>
        <taxon>Pezizomycotina</taxon>
        <taxon>Sordariomycetes</taxon>
        <taxon>Sordariomycetidae</taxon>
        <taxon>Magnaporthales</taxon>
        <taxon>Pyriculariaceae</taxon>
        <taxon>Pyricularia</taxon>
    </lineage>
</organism>
<keyword evidence="2" id="KW-1185">Reference proteome</keyword>
<proteinExistence type="predicted"/>
<name>A0A6P8BFL6_PYRGI</name>
<keyword evidence="1" id="KW-0732">Signal</keyword>
<dbReference type="KEGG" id="pgri:PgNI_01362"/>
<dbReference type="Proteomes" id="UP000515153">
    <property type="component" value="Unplaced"/>
</dbReference>
<dbReference type="GeneID" id="41956349"/>
<dbReference type="RefSeq" id="XP_030986010.1">
    <property type="nucleotide sequence ID" value="XM_031121435.1"/>
</dbReference>
<accession>A0A6P8BFL6</accession>
<reference evidence="3" key="1">
    <citation type="journal article" date="2019" name="Mol. Biol. Evol.">
        <title>Blast fungal genomes show frequent chromosomal changes, gene gains and losses, and effector gene turnover.</title>
        <authorList>
            <person name="Gomez Luciano L.B."/>
            <person name="Jason Tsai I."/>
            <person name="Chuma I."/>
            <person name="Tosa Y."/>
            <person name="Chen Y.H."/>
            <person name="Li J.Y."/>
            <person name="Li M.Y."/>
            <person name="Jade Lu M.Y."/>
            <person name="Nakayashiki H."/>
            <person name="Li W.H."/>
        </authorList>
    </citation>
    <scope>NUCLEOTIDE SEQUENCE</scope>
    <source>
        <strain evidence="3">NI907</strain>
    </source>
</reference>
<evidence type="ECO:0000256" key="1">
    <source>
        <dbReference type="SAM" id="SignalP"/>
    </source>
</evidence>
<protein>
    <recommendedName>
        <fullName evidence="4">AA1-like domain-containing protein</fullName>
    </recommendedName>
</protein>
<gene>
    <name evidence="3" type="ORF">PgNI_01362</name>
</gene>
<sequence>MRFSTIFAAVAAALPAATAPTAVSLMAAGPTDPTPVDVLMMKPGQFNYNWTVTNWEAGCARGGCYYGFDIAAEEYTGYPNAPAFKAHCDGQNEGAPYTVCEMKDGGSAARRVSARLLERNSSDPVYIRVSYQYADSQPNAYFNWTGTGEASYNQFVAPAQTFNVTPSEVFGVA</sequence>
<feature type="chain" id="PRO_5027962139" description="AA1-like domain-containing protein" evidence="1">
    <location>
        <begin position="20"/>
        <end position="173"/>
    </location>
</feature>
<evidence type="ECO:0000313" key="2">
    <source>
        <dbReference type="Proteomes" id="UP000515153"/>
    </source>
</evidence>
<dbReference type="AlphaFoldDB" id="A0A6P8BFL6"/>